<feature type="region of interest" description="Disordered" evidence="1">
    <location>
        <begin position="1"/>
        <end position="40"/>
    </location>
</feature>
<comment type="caution">
    <text evidence="2">The sequence shown here is derived from an EMBL/GenBank/DDBJ whole genome shotgun (WGS) entry which is preliminary data.</text>
</comment>
<evidence type="ECO:0000313" key="2">
    <source>
        <dbReference type="EMBL" id="MBB6457882.1"/>
    </source>
</evidence>
<gene>
    <name evidence="2" type="ORF">HNR55_002486</name>
</gene>
<feature type="compositionally biased region" description="Polar residues" evidence="1">
    <location>
        <begin position="18"/>
        <end position="40"/>
    </location>
</feature>
<sequence length="73" mass="8100">MNQKLKKDLLSVKKPNNGDGTVTWKASSSRTPRSAHQNNGMVRADLHPISEPVSDFVDGRFNCRGDYVTRGGR</sequence>
<feature type="compositionally biased region" description="Basic and acidic residues" evidence="1">
    <location>
        <begin position="1"/>
        <end position="11"/>
    </location>
</feature>
<name>A0A841QIR5_9PROT</name>
<reference evidence="2 3" key="1">
    <citation type="submission" date="2020-08" db="EMBL/GenBank/DDBJ databases">
        <title>Genomic Encyclopedia of Type Strains, Phase IV (KMG-IV): sequencing the most valuable type-strain genomes for metagenomic binning, comparative biology and taxonomic classification.</title>
        <authorList>
            <person name="Goeker M."/>
        </authorList>
    </citation>
    <scope>NUCLEOTIDE SEQUENCE [LARGE SCALE GENOMIC DNA]</scope>
    <source>
        <strain evidence="2 3">DSM 4491</strain>
    </source>
</reference>
<accession>A0A841QIR5</accession>
<proteinExistence type="predicted"/>
<dbReference type="EMBL" id="JACHIE010000012">
    <property type="protein sequence ID" value="MBB6457882.1"/>
    <property type="molecule type" value="Genomic_DNA"/>
</dbReference>
<organism evidence="2 3">
    <name type="scientific">Acetobacter lovaniensis</name>
    <dbReference type="NCBI Taxonomy" id="104100"/>
    <lineage>
        <taxon>Bacteria</taxon>
        <taxon>Pseudomonadati</taxon>
        <taxon>Pseudomonadota</taxon>
        <taxon>Alphaproteobacteria</taxon>
        <taxon>Acetobacterales</taxon>
        <taxon>Acetobacteraceae</taxon>
        <taxon>Acetobacter</taxon>
    </lineage>
</organism>
<evidence type="ECO:0000313" key="3">
    <source>
        <dbReference type="Proteomes" id="UP000578000"/>
    </source>
</evidence>
<dbReference type="Proteomes" id="UP000578000">
    <property type="component" value="Unassembled WGS sequence"/>
</dbReference>
<dbReference type="RefSeq" id="WP_166115755.1">
    <property type="nucleotide sequence ID" value="NZ_BAABDB010000042.1"/>
</dbReference>
<evidence type="ECO:0000256" key="1">
    <source>
        <dbReference type="SAM" id="MobiDB-lite"/>
    </source>
</evidence>
<dbReference type="AlphaFoldDB" id="A0A841QIR5"/>
<protein>
    <submittedName>
        <fullName evidence="2">Uncharacterized protein</fullName>
    </submittedName>
</protein>
<keyword evidence="3" id="KW-1185">Reference proteome</keyword>